<feature type="domain" description="LysM" evidence="2">
    <location>
        <begin position="107"/>
        <end position="154"/>
    </location>
</feature>
<evidence type="ECO:0000313" key="3">
    <source>
        <dbReference type="EMBL" id="MPA58805.1"/>
    </source>
</evidence>
<proteinExistence type="predicted"/>
<feature type="signal peptide" evidence="1">
    <location>
        <begin position="1"/>
        <end position="26"/>
    </location>
</feature>
<evidence type="ECO:0000256" key="1">
    <source>
        <dbReference type="SAM" id="SignalP"/>
    </source>
</evidence>
<dbReference type="PANTHER" id="PTHR33734">
    <property type="entry name" value="LYSM DOMAIN-CONTAINING GPI-ANCHORED PROTEIN 2"/>
    <property type="match status" value="1"/>
</dbReference>
<dbReference type="InterPro" id="IPR036779">
    <property type="entry name" value="LysM_dom_sf"/>
</dbReference>
<name>A0A5B7AS16_DAVIN</name>
<dbReference type="AlphaFoldDB" id="A0A5B7AS16"/>
<reference evidence="3" key="1">
    <citation type="submission" date="2019-08" db="EMBL/GenBank/DDBJ databases">
        <title>Reference gene set and small RNA set construction with multiple tissues from Davidia involucrata Baill.</title>
        <authorList>
            <person name="Yang H."/>
            <person name="Zhou C."/>
            <person name="Li G."/>
            <person name="Wang J."/>
            <person name="Gao P."/>
            <person name="Wang M."/>
            <person name="Wang R."/>
            <person name="Zhao Y."/>
        </authorList>
    </citation>
    <scope>NUCLEOTIDE SEQUENCE</scope>
    <source>
        <tissue evidence="3">Mixed with DoveR01_LX</tissue>
    </source>
</reference>
<dbReference type="SMART" id="SM00257">
    <property type="entry name" value="LysM"/>
    <property type="match status" value="2"/>
</dbReference>
<feature type="domain" description="LysM" evidence="2">
    <location>
        <begin position="171"/>
        <end position="215"/>
    </location>
</feature>
<sequence length="357" mass="38264">MAKETSFSSTRAFLAIFLIYVAPSMAQQFRCTSGGRCNALIDYVSPNTTTLSAIQNLFGVRNLPSLLGANNFPLSTAPNRTVSANQTVKIPFPCLCANGTGTSNRQPLYKVVSGDGLYHIAAEVFSGLVTFPQIQAVNNISDANVINVGQELWIPLPCSCDDVGGERVVHYGHLVASGSTVEGIAQQYNTSAAVLLTLNGLTSPNDLKADSVLDVPLKACTSMVNNTSLDYPLLVSNGTYVLTATNCVKCKCDAANNWTLQCEPSQLNSSSWQSCPVKQCQGTDSLYLGNTTSSSACNRTTCAYAGYNNQTILTTLAVESTCPVPDNSALKFSLKGWNWNILLISIHLVLLLHHLFQ</sequence>
<gene>
    <name evidence="3" type="ORF">Din_028246</name>
</gene>
<dbReference type="EMBL" id="GHES01028246">
    <property type="protein sequence ID" value="MPA58805.1"/>
    <property type="molecule type" value="Transcribed_RNA"/>
</dbReference>
<dbReference type="CDD" id="cd00118">
    <property type="entry name" value="LysM"/>
    <property type="match status" value="2"/>
</dbReference>
<accession>A0A5B7AS16</accession>
<evidence type="ECO:0000259" key="2">
    <source>
        <dbReference type="PROSITE" id="PS51782"/>
    </source>
</evidence>
<feature type="chain" id="PRO_5022715858" evidence="1">
    <location>
        <begin position="27"/>
        <end position="357"/>
    </location>
</feature>
<dbReference type="Pfam" id="PF01476">
    <property type="entry name" value="LysM"/>
    <property type="match status" value="2"/>
</dbReference>
<dbReference type="SUPFAM" id="SSF54106">
    <property type="entry name" value="LysM domain"/>
    <property type="match status" value="2"/>
</dbReference>
<dbReference type="PROSITE" id="PS51782">
    <property type="entry name" value="LYSM"/>
    <property type="match status" value="2"/>
</dbReference>
<organism evidence="3">
    <name type="scientific">Davidia involucrata</name>
    <name type="common">Dove tree</name>
    <dbReference type="NCBI Taxonomy" id="16924"/>
    <lineage>
        <taxon>Eukaryota</taxon>
        <taxon>Viridiplantae</taxon>
        <taxon>Streptophyta</taxon>
        <taxon>Embryophyta</taxon>
        <taxon>Tracheophyta</taxon>
        <taxon>Spermatophyta</taxon>
        <taxon>Magnoliopsida</taxon>
        <taxon>eudicotyledons</taxon>
        <taxon>Gunneridae</taxon>
        <taxon>Pentapetalae</taxon>
        <taxon>asterids</taxon>
        <taxon>Cornales</taxon>
        <taxon>Nyssaceae</taxon>
        <taxon>Davidia</taxon>
    </lineage>
</organism>
<dbReference type="EC" id="2.7.11.1" evidence="3"/>
<dbReference type="GO" id="GO:0004674">
    <property type="term" value="F:protein serine/threonine kinase activity"/>
    <property type="evidence" value="ECO:0007669"/>
    <property type="project" value="UniProtKB-EC"/>
</dbReference>
<keyword evidence="1" id="KW-0732">Signal</keyword>
<keyword evidence="3" id="KW-0808">Transferase</keyword>
<dbReference type="Gene3D" id="3.10.350.10">
    <property type="entry name" value="LysM domain"/>
    <property type="match status" value="2"/>
</dbReference>
<protein>
    <submittedName>
        <fullName evidence="3">Putative lysM domain-containing GPI-anchored protein 2</fullName>
        <ecNumber evidence="3">2.7.11.1</ecNumber>
    </submittedName>
</protein>
<dbReference type="PANTHER" id="PTHR33734:SF11">
    <property type="entry name" value="LYSM DOMAIN-CONTAINING GPI-ANCHORED PROTEIN 2"/>
    <property type="match status" value="1"/>
</dbReference>
<dbReference type="InterPro" id="IPR018392">
    <property type="entry name" value="LysM"/>
</dbReference>